<dbReference type="Pfam" id="PF15244">
    <property type="entry name" value="HSD3"/>
    <property type="match status" value="1"/>
</dbReference>
<accession>A0AAV7AK60</accession>
<name>A0AAV7AK60_ENGPU</name>
<dbReference type="GO" id="GO:0045494">
    <property type="term" value="P:photoreceptor cell maintenance"/>
    <property type="evidence" value="ECO:0007669"/>
    <property type="project" value="TreeGrafter"/>
</dbReference>
<evidence type="ECO:0000256" key="1">
    <source>
        <dbReference type="SAM" id="MobiDB-lite"/>
    </source>
</evidence>
<dbReference type="PANTHER" id="PTHR14917:SF2">
    <property type="entry name" value="SPERMATOGENESIS-ASSOCIATED PROTEIN 7"/>
    <property type="match status" value="1"/>
</dbReference>
<comment type="caution">
    <text evidence="2">The sequence shown here is derived from an EMBL/GenBank/DDBJ whole genome shotgun (WGS) entry which is preliminary data.</text>
</comment>
<evidence type="ECO:0008006" key="4">
    <source>
        <dbReference type="Google" id="ProtNLM"/>
    </source>
</evidence>
<dbReference type="GO" id="GO:0036064">
    <property type="term" value="C:ciliary basal body"/>
    <property type="evidence" value="ECO:0007669"/>
    <property type="project" value="TreeGrafter"/>
</dbReference>
<dbReference type="GO" id="GO:0120206">
    <property type="term" value="C:photoreceptor distal connecting cilium"/>
    <property type="evidence" value="ECO:0007669"/>
    <property type="project" value="TreeGrafter"/>
</dbReference>
<evidence type="ECO:0000313" key="2">
    <source>
        <dbReference type="EMBL" id="KAG8561931.1"/>
    </source>
</evidence>
<dbReference type="PANTHER" id="PTHR14917">
    <property type="entry name" value="SPERMATOGENESIS-ASSOCIATED PROTEIN 7"/>
    <property type="match status" value="1"/>
</dbReference>
<dbReference type="AlphaFoldDB" id="A0AAV7AK60"/>
<keyword evidence="3" id="KW-1185">Reference proteome</keyword>
<organism evidence="2 3">
    <name type="scientific">Engystomops pustulosus</name>
    <name type="common">Tungara frog</name>
    <name type="synonym">Physalaemus pustulosus</name>
    <dbReference type="NCBI Taxonomy" id="76066"/>
    <lineage>
        <taxon>Eukaryota</taxon>
        <taxon>Metazoa</taxon>
        <taxon>Chordata</taxon>
        <taxon>Craniata</taxon>
        <taxon>Vertebrata</taxon>
        <taxon>Euteleostomi</taxon>
        <taxon>Amphibia</taxon>
        <taxon>Batrachia</taxon>
        <taxon>Anura</taxon>
        <taxon>Neobatrachia</taxon>
        <taxon>Hyloidea</taxon>
        <taxon>Leptodactylidae</taxon>
        <taxon>Leiuperinae</taxon>
        <taxon>Engystomops</taxon>
    </lineage>
</organism>
<evidence type="ECO:0000313" key="3">
    <source>
        <dbReference type="Proteomes" id="UP000824782"/>
    </source>
</evidence>
<dbReference type="GO" id="GO:0120200">
    <property type="term" value="C:rod photoreceptor outer segment"/>
    <property type="evidence" value="ECO:0007669"/>
    <property type="project" value="TreeGrafter"/>
</dbReference>
<proteinExistence type="predicted"/>
<dbReference type="GO" id="GO:0005930">
    <property type="term" value="C:axoneme"/>
    <property type="evidence" value="ECO:0007669"/>
    <property type="project" value="TreeGrafter"/>
</dbReference>
<dbReference type="InterPro" id="IPR029357">
    <property type="entry name" value="SPATA7"/>
</dbReference>
<reference evidence="2" key="1">
    <citation type="thesis" date="2020" institute="ProQuest LLC" country="789 East Eisenhower Parkway, Ann Arbor, MI, USA">
        <title>Comparative Genomics and Chromosome Evolution.</title>
        <authorList>
            <person name="Mudd A.B."/>
        </authorList>
    </citation>
    <scope>NUCLEOTIDE SEQUENCE</scope>
    <source>
        <strain evidence="2">237g6f4</strain>
        <tissue evidence="2">Blood</tissue>
    </source>
</reference>
<feature type="region of interest" description="Disordered" evidence="1">
    <location>
        <begin position="1"/>
        <end position="40"/>
    </location>
</feature>
<gene>
    <name evidence="2" type="ORF">GDO81_015533</name>
</gene>
<protein>
    <recommendedName>
        <fullName evidence="4">Spermatogenesis associated 7</fullName>
    </recommendedName>
</protein>
<sequence length="93" mass="10000">MSPGAATHDSSCHGGARAGSRTPSIPRCGISSPFRGHLSTKSNAFCIGQSSRLSDQYRVRDHMLIHYNKILSAKGMTYPGAVARSQRLRSPAE</sequence>
<dbReference type="GO" id="GO:0000226">
    <property type="term" value="P:microtubule cytoskeleton organization"/>
    <property type="evidence" value="ECO:0007669"/>
    <property type="project" value="TreeGrafter"/>
</dbReference>
<dbReference type="EMBL" id="WNYA01000007">
    <property type="protein sequence ID" value="KAG8561931.1"/>
    <property type="molecule type" value="Genomic_DNA"/>
</dbReference>
<dbReference type="Proteomes" id="UP000824782">
    <property type="component" value="Unassembled WGS sequence"/>
</dbReference>